<evidence type="ECO:0000256" key="3">
    <source>
        <dbReference type="ARBA" id="ARBA00022679"/>
    </source>
</evidence>
<keyword evidence="7" id="KW-0804">Transcription</keyword>
<dbReference type="RefSeq" id="XP_025355513.1">
    <property type="nucleotide sequence ID" value="XM_025496967.1"/>
</dbReference>
<dbReference type="InParanoid" id="A0A316VGT4"/>
<dbReference type="InterPro" id="IPR051236">
    <property type="entry name" value="HAT_RTT109-like"/>
</dbReference>
<sequence>MNGDNSLNGVKSGLSNSAKSRLLQTVRSALDNSAAAKSVRGKIRLEVLFSIPRQARELYPYAHYDAQDASKTARSYSVEAYIEHVFMTASYINEEAESEKKEGEPEGKTGPRLMYALECFLYTLPKHRSAVLYVSKLDSSGYGPRLPAKHLQPFLPRQKDDASSSAAAPLHASTSITRVITEAFIRHFASLDHWNGQDKRLPKVDHLSLHILARAQGAYLFPSSNENSTKHVLSDGQLIKWWRSVVTSVVGLAKSNQLDVRPFYIIPGYDRLESHILLPLPSADSDWVYGHPYSLKGAGLPDGASLPPLPLSGPTFGKDGEMVLASTPSVTPSSLNAQHIATLLPHFPDDPKSRFIAELANDAHEITSISHNSVPLNKRRAVGAAVPIPTPVEHENGMRERSALDRVSADEFWARMAFRQECCAGNAVGVFVALFTRQVLSTDEPTVTKPVSNLTNGNTGGGRSMAGQPLALPHQILQDIIFKRLMIDDCDWSKSELSIDLTRNWEQAIGQALQRKG</sequence>
<dbReference type="AlphaFoldDB" id="A0A316VGT4"/>
<evidence type="ECO:0000256" key="2">
    <source>
        <dbReference type="ARBA" id="ARBA00013184"/>
    </source>
</evidence>
<gene>
    <name evidence="10" type="ORF">FA14DRAFT_133262</name>
</gene>
<name>A0A316VGT4_9BASI</name>
<protein>
    <recommendedName>
        <fullName evidence="2">histone acetyltransferase</fullName>
        <ecNumber evidence="2">2.3.1.48</ecNumber>
    </recommendedName>
</protein>
<dbReference type="InterPro" id="IPR016849">
    <property type="entry name" value="Rtt109"/>
</dbReference>
<dbReference type="FunCoup" id="A0A316VGT4">
    <property type="interactions" value="123"/>
</dbReference>
<keyword evidence="5" id="KW-0007">Acetylation</keyword>
<organism evidence="10 11">
    <name type="scientific">Meira miltonrushii</name>
    <dbReference type="NCBI Taxonomy" id="1280837"/>
    <lineage>
        <taxon>Eukaryota</taxon>
        <taxon>Fungi</taxon>
        <taxon>Dikarya</taxon>
        <taxon>Basidiomycota</taxon>
        <taxon>Ustilaginomycotina</taxon>
        <taxon>Exobasidiomycetes</taxon>
        <taxon>Exobasidiales</taxon>
        <taxon>Brachybasidiaceae</taxon>
        <taxon>Meira</taxon>
    </lineage>
</organism>
<dbReference type="GO" id="GO:0006974">
    <property type="term" value="P:DNA damage response"/>
    <property type="evidence" value="ECO:0007669"/>
    <property type="project" value="UniProtKB-KW"/>
</dbReference>
<dbReference type="OrthoDB" id="3361892at2759"/>
<comment type="catalytic activity">
    <reaction evidence="9">
        <text>L-lysyl-[histone] + acetyl-CoA = N(6)-acetyl-L-lysyl-[histone] + CoA + H(+)</text>
        <dbReference type="Rhea" id="RHEA:21992"/>
        <dbReference type="Rhea" id="RHEA-COMP:9845"/>
        <dbReference type="Rhea" id="RHEA-COMP:11338"/>
        <dbReference type="ChEBI" id="CHEBI:15378"/>
        <dbReference type="ChEBI" id="CHEBI:29969"/>
        <dbReference type="ChEBI" id="CHEBI:57287"/>
        <dbReference type="ChEBI" id="CHEBI:57288"/>
        <dbReference type="ChEBI" id="CHEBI:61930"/>
        <dbReference type="EC" id="2.3.1.48"/>
    </reaction>
    <physiologicalReaction direction="left-to-right" evidence="9">
        <dbReference type="Rhea" id="RHEA:21993"/>
    </physiologicalReaction>
</comment>
<dbReference type="InterPro" id="IPR013178">
    <property type="entry name" value="Histone_AcTrfase_Rtt109/CBP"/>
</dbReference>
<dbReference type="PROSITE" id="PS51728">
    <property type="entry name" value="RTT109_HAT"/>
    <property type="match status" value="1"/>
</dbReference>
<evidence type="ECO:0000313" key="10">
    <source>
        <dbReference type="EMBL" id="PWN35211.1"/>
    </source>
</evidence>
<proteinExistence type="predicted"/>
<evidence type="ECO:0000256" key="8">
    <source>
        <dbReference type="ARBA" id="ARBA00023242"/>
    </source>
</evidence>
<dbReference type="PANTHER" id="PTHR31571:SF2">
    <property type="entry name" value="HISTONE ACETYLTRANSFERASE RTT109"/>
    <property type="match status" value="1"/>
</dbReference>
<dbReference type="GeneID" id="37018748"/>
<dbReference type="GO" id="GO:0005634">
    <property type="term" value="C:nucleus"/>
    <property type="evidence" value="ECO:0007669"/>
    <property type="project" value="UniProtKB-SubCell"/>
</dbReference>
<dbReference type="STRING" id="1280837.A0A316VGT4"/>
<evidence type="ECO:0000256" key="7">
    <source>
        <dbReference type="ARBA" id="ARBA00023163"/>
    </source>
</evidence>
<dbReference type="EC" id="2.3.1.48" evidence="2"/>
<keyword evidence="8" id="KW-0539">Nucleus</keyword>
<keyword evidence="11" id="KW-1185">Reference proteome</keyword>
<dbReference type="Proteomes" id="UP000245771">
    <property type="component" value="Unassembled WGS sequence"/>
</dbReference>
<keyword evidence="4" id="KW-0227">DNA damage</keyword>
<dbReference type="EMBL" id="KZ819603">
    <property type="protein sequence ID" value="PWN35211.1"/>
    <property type="molecule type" value="Genomic_DNA"/>
</dbReference>
<evidence type="ECO:0000313" key="11">
    <source>
        <dbReference type="Proteomes" id="UP000245771"/>
    </source>
</evidence>
<evidence type="ECO:0000256" key="5">
    <source>
        <dbReference type="ARBA" id="ARBA00022990"/>
    </source>
</evidence>
<evidence type="ECO:0000256" key="4">
    <source>
        <dbReference type="ARBA" id="ARBA00022763"/>
    </source>
</evidence>
<dbReference type="GO" id="GO:0006355">
    <property type="term" value="P:regulation of DNA-templated transcription"/>
    <property type="evidence" value="ECO:0007669"/>
    <property type="project" value="InterPro"/>
</dbReference>
<dbReference type="PANTHER" id="PTHR31571">
    <property type="entry name" value="ALTERED INHERITANCE OF MITOCHONDRIA PROTEIN 6"/>
    <property type="match status" value="1"/>
</dbReference>
<accession>A0A316VGT4</accession>
<keyword evidence="3" id="KW-0808">Transferase</keyword>
<evidence type="ECO:0000256" key="9">
    <source>
        <dbReference type="ARBA" id="ARBA00048940"/>
    </source>
</evidence>
<evidence type="ECO:0000256" key="6">
    <source>
        <dbReference type="ARBA" id="ARBA00023015"/>
    </source>
</evidence>
<dbReference type="GO" id="GO:0032931">
    <property type="term" value="F:histone H3K56 acetyltransferase activity"/>
    <property type="evidence" value="ECO:0007669"/>
    <property type="project" value="TreeGrafter"/>
</dbReference>
<feature type="non-terminal residue" evidence="10">
    <location>
        <position position="517"/>
    </location>
</feature>
<keyword evidence="6" id="KW-0805">Transcription regulation</keyword>
<reference evidence="10 11" key="1">
    <citation type="journal article" date="2018" name="Mol. Biol. Evol.">
        <title>Broad Genomic Sampling Reveals a Smut Pathogenic Ancestry of the Fungal Clade Ustilaginomycotina.</title>
        <authorList>
            <person name="Kijpornyongpan T."/>
            <person name="Mondo S.J."/>
            <person name="Barry K."/>
            <person name="Sandor L."/>
            <person name="Lee J."/>
            <person name="Lipzen A."/>
            <person name="Pangilinan J."/>
            <person name="LaButti K."/>
            <person name="Hainaut M."/>
            <person name="Henrissat B."/>
            <person name="Grigoriev I.V."/>
            <person name="Spatafora J.W."/>
            <person name="Aime M.C."/>
        </authorList>
    </citation>
    <scope>NUCLEOTIDE SEQUENCE [LARGE SCALE GENOMIC DNA]</scope>
    <source>
        <strain evidence="10 11">MCA 3882</strain>
    </source>
</reference>
<dbReference type="Pfam" id="PF08214">
    <property type="entry name" value="HAT_KAT11"/>
    <property type="match status" value="1"/>
</dbReference>
<dbReference type="SMART" id="SM01250">
    <property type="entry name" value="KAT11"/>
    <property type="match status" value="1"/>
</dbReference>
<comment type="subcellular location">
    <subcellularLocation>
        <location evidence="1">Nucleus</location>
    </subcellularLocation>
</comment>
<evidence type="ECO:0000256" key="1">
    <source>
        <dbReference type="ARBA" id="ARBA00004123"/>
    </source>
</evidence>